<dbReference type="PANTHER" id="PTHR43818">
    <property type="entry name" value="BCDNA.GH03377"/>
    <property type="match status" value="1"/>
</dbReference>
<dbReference type="PANTHER" id="PTHR43818:SF11">
    <property type="entry name" value="BCDNA.GH03377"/>
    <property type="match status" value="1"/>
</dbReference>
<feature type="domain" description="Gfo/Idh/MocA-like oxidoreductase N-terminal" evidence="2">
    <location>
        <begin position="9"/>
        <end position="124"/>
    </location>
</feature>
<organism evidence="4 5">
    <name type="scientific">Stigmatella aurantiaca</name>
    <dbReference type="NCBI Taxonomy" id="41"/>
    <lineage>
        <taxon>Bacteria</taxon>
        <taxon>Pseudomonadati</taxon>
        <taxon>Myxococcota</taxon>
        <taxon>Myxococcia</taxon>
        <taxon>Myxococcales</taxon>
        <taxon>Cystobacterineae</taxon>
        <taxon>Archangiaceae</taxon>
        <taxon>Stigmatella</taxon>
    </lineage>
</organism>
<dbReference type="Pfam" id="PF01408">
    <property type="entry name" value="GFO_IDH_MocA"/>
    <property type="match status" value="1"/>
</dbReference>
<feature type="domain" description="GFO/IDH/MocA-like oxidoreductase" evidence="3">
    <location>
        <begin position="134"/>
        <end position="257"/>
    </location>
</feature>
<gene>
    <name evidence="4" type="ORF">SAMN05444354_11023</name>
</gene>
<dbReference type="InterPro" id="IPR000683">
    <property type="entry name" value="Gfo/Idh/MocA-like_OxRdtase_N"/>
</dbReference>
<dbReference type="EMBL" id="FOAP01000010">
    <property type="protein sequence ID" value="SEL95559.1"/>
    <property type="molecule type" value="Genomic_DNA"/>
</dbReference>
<dbReference type="SUPFAM" id="SSF51735">
    <property type="entry name" value="NAD(P)-binding Rossmann-fold domains"/>
    <property type="match status" value="1"/>
</dbReference>
<evidence type="ECO:0000313" key="4">
    <source>
        <dbReference type="EMBL" id="SEL95559.1"/>
    </source>
</evidence>
<proteinExistence type="predicted"/>
<dbReference type="RefSeq" id="WP_075008004.1">
    <property type="nucleotide sequence ID" value="NZ_FOAP01000010.1"/>
</dbReference>
<dbReference type="InterPro" id="IPR055170">
    <property type="entry name" value="GFO_IDH_MocA-like_dom"/>
</dbReference>
<dbReference type="AlphaFoldDB" id="A0A1H7UFG6"/>
<dbReference type="Gene3D" id="3.40.50.720">
    <property type="entry name" value="NAD(P)-binding Rossmann-like Domain"/>
    <property type="match status" value="1"/>
</dbReference>
<protein>
    <submittedName>
        <fullName evidence="4">Predicted dehydrogenase</fullName>
    </submittedName>
</protein>
<evidence type="ECO:0000256" key="1">
    <source>
        <dbReference type="ARBA" id="ARBA00023002"/>
    </source>
</evidence>
<keyword evidence="1" id="KW-0560">Oxidoreductase</keyword>
<evidence type="ECO:0000313" key="5">
    <source>
        <dbReference type="Proteomes" id="UP000182719"/>
    </source>
</evidence>
<dbReference type="Proteomes" id="UP000182719">
    <property type="component" value="Unassembled WGS sequence"/>
</dbReference>
<keyword evidence="5" id="KW-1185">Reference proteome</keyword>
<dbReference type="OrthoDB" id="9793050at2"/>
<dbReference type="GO" id="GO:0000166">
    <property type="term" value="F:nucleotide binding"/>
    <property type="evidence" value="ECO:0007669"/>
    <property type="project" value="InterPro"/>
</dbReference>
<sequence length="341" mass="37253">MSTLPRRLGWAIVGCGWVARDYVAPAFQAADNARLVALCDSDAEMLLRISGNEALRYTSLPEALANPEVEAVYIATPNHLHAAMTEACAAAGKHVLCEKPMALTPEDGTRMVEACRRAGVHYATAFDQRHHALHRRLRTLVQEGLLGTVTQARIHYACWLPRDWAPDNWRVDPRKAGGGAMIDLAPHGLDLLEVLLQDEWTSLTALLQRRVHDYPVDDGAVLMGQFRSGTLGILQVAYNCPDAYPRRTLELIGTKARALASKSMGQTPGGTLTLTDAVTGEEMPVPVSPAEDRSPFLNQIQAFSACVLEGKPQPFSPERDVRLVRLLAQATPPFPPETPCP</sequence>
<dbReference type="Pfam" id="PF22725">
    <property type="entry name" value="GFO_IDH_MocA_C3"/>
    <property type="match status" value="1"/>
</dbReference>
<reference evidence="5" key="1">
    <citation type="submission" date="2016-10" db="EMBL/GenBank/DDBJ databases">
        <authorList>
            <person name="Varghese N."/>
            <person name="Submissions S."/>
        </authorList>
    </citation>
    <scope>NUCLEOTIDE SEQUENCE [LARGE SCALE GENOMIC DNA]</scope>
    <source>
        <strain evidence="5">DSM 17044</strain>
    </source>
</reference>
<evidence type="ECO:0000259" key="3">
    <source>
        <dbReference type="Pfam" id="PF22725"/>
    </source>
</evidence>
<accession>A0A1H7UFG6</accession>
<dbReference type="GO" id="GO:0016491">
    <property type="term" value="F:oxidoreductase activity"/>
    <property type="evidence" value="ECO:0007669"/>
    <property type="project" value="UniProtKB-KW"/>
</dbReference>
<evidence type="ECO:0000259" key="2">
    <source>
        <dbReference type="Pfam" id="PF01408"/>
    </source>
</evidence>
<dbReference type="Gene3D" id="3.30.360.10">
    <property type="entry name" value="Dihydrodipicolinate Reductase, domain 2"/>
    <property type="match status" value="1"/>
</dbReference>
<name>A0A1H7UFG6_STIAU</name>
<dbReference type="InterPro" id="IPR050463">
    <property type="entry name" value="Gfo/Idh/MocA_oxidrdct_glycsds"/>
</dbReference>
<dbReference type="InterPro" id="IPR036291">
    <property type="entry name" value="NAD(P)-bd_dom_sf"/>
</dbReference>
<dbReference type="SUPFAM" id="SSF55347">
    <property type="entry name" value="Glyceraldehyde-3-phosphate dehydrogenase-like, C-terminal domain"/>
    <property type="match status" value="1"/>
</dbReference>